<dbReference type="Proteomes" id="UP000738325">
    <property type="component" value="Unassembled WGS sequence"/>
</dbReference>
<accession>A0A9P6RP74</accession>
<proteinExistence type="predicted"/>
<dbReference type="OrthoDB" id="1078367at2759"/>
<dbReference type="GO" id="GO:0003697">
    <property type="term" value="F:single-stranded DNA binding"/>
    <property type="evidence" value="ECO:0007669"/>
    <property type="project" value="InterPro"/>
</dbReference>
<dbReference type="GO" id="GO:0042645">
    <property type="term" value="C:mitochondrial nucleoid"/>
    <property type="evidence" value="ECO:0007669"/>
    <property type="project" value="TreeGrafter"/>
</dbReference>
<dbReference type="SUPFAM" id="SSF50249">
    <property type="entry name" value="Nucleic acid-binding proteins"/>
    <property type="match status" value="1"/>
</dbReference>
<comment type="caution">
    <text evidence="3">The sequence shown here is derived from an EMBL/GenBank/DDBJ whole genome shotgun (WGS) entry which is preliminary data.</text>
</comment>
<dbReference type="PANTHER" id="PTHR10302:SF0">
    <property type="entry name" value="SINGLE-STRANDED DNA-BINDING PROTEIN, MITOCHONDRIAL"/>
    <property type="match status" value="1"/>
</dbReference>
<name>A0A9P6RP74_9FUNG</name>
<keyword evidence="1 2" id="KW-0238">DNA-binding</keyword>
<evidence type="ECO:0000256" key="2">
    <source>
        <dbReference type="PROSITE-ProRule" id="PRU00252"/>
    </source>
</evidence>
<evidence type="ECO:0008006" key="5">
    <source>
        <dbReference type="Google" id="ProtNLM"/>
    </source>
</evidence>
<dbReference type="CDD" id="cd04496">
    <property type="entry name" value="SSB_OBF"/>
    <property type="match status" value="1"/>
</dbReference>
<dbReference type="PROSITE" id="PS50935">
    <property type="entry name" value="SSB"/>
    <property type="match status" value="1"/>
</dbReference>
<dbReference type="PANTHER" id="PTHR10302">
    <property type="entry name" value="SINGLE-STRANDED DNA-BINDING PROTEIN"/>
    <property type="match status" value="1"/>
</dbReference>
<dbReference type="Pfam" id="PF00436">
    <property type="entry name" value="SSB"/>
    <property type="match status" value="1"/>
</dbReference>
<dbReference type="InterPro" id="IPR012340">
    <property type="entry name" value="NA-bd_OB-fold"/>
</dbReference>
<evidence type="ECO:0000313" key="4">
    <source>
        <dbReference type="Proteomes" id="UP000738325"/>
    </source>
</evidence>
<organism evidence="3 4">
    <name type="scientific">Dissophora globulifera</name>
    <dbReference type="NCBI Taxonomy" id="979702"/>
    <lineage>
        <taxon>Eukaryota</taxon>
        <taxon>Fungi</taxon>
        <taxon>Fungi incertae sedis</taxon>
        <taxon>Mucoromycota</taxon>
        <taxon>Mortierellomycotina</taxon>
        <taxon>Mortierellomycetes</taxon>
        <taxon>Mortierellales</taxon>
        <taxon>Mortierellaceae</taxon>
        <taxon>Dissophora</taxon>
    </lineage>
</organism>
<dbReference type="Gene3D" id="2.40.50.140">
    <property type="entry name" value="Nucleic acid-binding proteins"/>
    <property type="match status" value="1"/>
</dbReference>
<sequence length="156" mass="17348">MASTSFLAAAADPTSLDFRSARAFFLLLCHHPVFIIPAVGSVRTLINKATIVGRVGQDAESNKAGDLTVVNFSVATSETRKDNEGNLIQTTHWHRIVSWDQIKNKYLAERVHKGDLVYVEGPIHYKVYTAKDGTEKHLTEITLKTFQALSPKEQPQ</sequence>
<evidence type="ECO:0000256" key="1">
    <source>
        <dbReference type="ARBA" id="ARBA00023125"/>
    </source>
</evidence>
<reference evidence="3" key="1">
    <citation type="journal article" date="2020" name="Fungal Divers.">
        <title>Resolving the Mortierellaceae phylogeny through synthesis of multi-gene phylogenetics and phylogenomics.</title>
        <authorList>
            <person name="Vandepol N."/>
            <person name="Liber J."/>
            <person name="Desiro A."/>
            <person name="Na H."/>
            <person name="Kennedy M."/>
            <person name="Barry K."/>
            <person name="Grigoriev I.V."/>
            <person name="Miller A.N."/>
            <person name="O'Donnell K."/>
            <person name="Stajich J.E."/>
            <person name="Bonito G."/>
        </authorList>
    </citation>
    <scope>NUCLEOTIDE SEQUENCE</scope>
    <source>
        <strain evidence="3">REB-010B</strain>
    </source>
</reference>
<dbReference type="EMBL" id="JAAAIP010000123">
    <property type="protein sequence ID" value="KAG0325152.1"/>
    <property type="molecule type" value="Genomic_DNA"/>
</dbReference>
<evidence type="ECO:0000313" key="3">
    <source>
        <dbReference type="EMBL" id="KAG0325152.1"/>
    </source>
</evidence>
<dbReference type="GO" id="GO:0006264">
    <property type="term" value="P:mitochondrial DNA replication"/>
    <property type="evidence" value="ECO:0007669"/>
    <property type="project" value="TreeGrafter"/>
</dbReference>
<dbReference type="AlphaFoldDB" id="A0A9P6RP74"/>
<keyword evidence="4" id="KW-1185">Reference proteome</keyword>
<dbReference type="NCBIfam" id="TIGR00621">
    <property type="entry name" value="ssb"/>
    <property type="match status" value="1"/>
</dbReference>
<gene>
    <name evidence="3" type="ORF">BGZ99_000993</name>
</gene>
<dbReference type="InterPro" id="IPR000424">
    <property type="entry name" value="Primosome_PriB/ssb"/>
</dbReference>
<dbReference type="InterPro" id="IPR011344">
    <property type="entry name" value="ssDNA-bd"/>
</dbReference>
<protein>
    <recommendedName>
        <fullName evidence="5">Single-stranded DNA-binding protein</fullName>
    </recommendedName>
</protein>